<dbReference type="Proteomes" id="UP000504629">
    <property type="component" value="Unplaced"/>
</dbReference>
<dbReference type="RefSeq" id="XP_028038908.1">
    <property type="nucleotide sequence ID" value="XM_028183107.1"/>
</dbReference>
<feature type="domain" description="DUF7041" evidence="1">
    <location>
        <begin position="22"/>
        <end position="102"/>
    </location>
</feature>
<dbReference type="OrthoDB" id="10257314at2759"/>
<sequence>MSYESDINKSEVEQITVTSRIAEFWEDQPRTWFIHAESVLFNQKLSDDAKYHLVIAKLGKNVVSQVTDILIKPPKEKKYDTLKARLLAIYEESESRQLQKLIGEMELGDQKPSQLLRRMKDLARDKISDETLLLLWQNHLPTSVRAVLVVTDSKDINTLASVADKVMETTRPISIGEVNTADTATLISQIARINIRLDEIQSQRNGQRRERYRYGFRGRYANRARSSSRGRRNTTPHRSAARDDWMCFYHYRFKEQAHKCVPPCAWEKKQNQSGN</sequence>
<dbReference type="PANTHER" id="PTHR33327:SF3">
    <property type="entry name" value="RNA-DIRECTED DNA POLYMERASE"/>
    <property type="match status" value="1"/>
</dbReference>
<evidence type="ECO:0000313" key="3">
    <source>
        <dbReference type="RefSeq" id="XP_028038908.1"/>
    </source>
</evidence>
<protein>
    <submittedName>
        <fullName evidence="3">Uncharacterized protein LOC114249503</fullName>
    </submittedName>
</protein>
<name>A0A6J2KB67_BOMMA</name>
<keyword evidence="2" id="KW-1185">Reference proteome</keyword>
<accession>A0A6J2KB67</accession>
<organism evidence="2 3">
    <name type="scientific">Bombyx mandarina</name>
    <name type="common">Wild silk moth</name>
    <name type="synonym">Wild silkworm</name>
    <dbReference type="NCBI Taxonomy" id="7092"/>
    <lineage>
        <taxon>Eukaryota</taxon>
        <taxon>Metazoa</taxon>
        <taxon>Ecdysozoa</taxon>
        <taxon>Arthropoda</taxon>
        <taxon>Hexapoda</taxon>
        <taxon>Insecta</taxon>
        <taxon>Pterygota</taxon>
        <taxon>Neoptera</taxon>
        <taxon>Endopterygota</taxon>
        <taxon>Lepidoptera</taxon>
        <taxon>Glossata</taxon>
        <taxon>Ditrysia</taxon>
        <taxon>Bombycoidea</taxon>
        <taxon>Bombycidae</taxon>
        <taxon>Bombycinae</taxon>
        <taxon>Bombyx</taxon>
    </lineage>
</organism>
<gene>
    <name evidence="3" type="primary">LOC114249503</name>
</gene>
<dbReference type="GeneID" id="114249503"/>
<evidence type="ECO:0000259" key="1">
    <source>
        <dbReference type="Pfam" id="PF23055"/>
    </source>
</evidence>
<dbReference type="AlphaFoldDB" id="A0A6J2KB67"/>
<proteinExistence type="predicted"/>
<dbReference type="Pfam" id="PF23055">
    <property type="entry name" value="DUF7041"/>
    <property type="match status" value="1"/>
</dbReference>
<evidence type="ECO:0000313" key="2">
    <source>
        <dbReference type="Proteomes" id="UP000504629"/>
    </source>
</evidence>
<dbReference type="InterPro" id="IPR055469">
    <property type="entry name" value="DUF7041"/>
</dbReference>
<reference evidence="3" key="1">
    <citation type="submission" date="2025-08" db="UniProtKB">
        <authorList>
            <consortium name="RefSeq"/>
        </authorList>
    </citation>
    <scope>IDENTIFICATION</scope>
    <source>
        <tissue evidence="3">Silk gland</tissue>
    </source>
</reference>
<dbReference type="KEGG" id="bman:114249503"/>
<dbReference type="PANTHER" id="PTHR33327">
    <property type="entry name" value="ENDONUCLEASE"/>
    <property type="match status" value="1"/>
</dbReference>